<keyword evidence="8" id="KW-0149">Chlorophyll biosynthesis</keyword>
<keyword evidence="7" id="KW-0067">ATP-binding</keyword>
<dbReference type="InterPro" id="IPR045006">
    <property type="entry name" value="CHLI-like"/>
</dbReference>
<evidence type="ECO:0000313" key="13">
    <source>
        <dbReference type="Proteomes" id="UP001472866"/>
    </source>
</evidence>
<dbReference type="PANTHER" id="PTHR32039:SF9">
    <property type="entry name" value="MAGNESIUM-CHELATASE SUBUNIT CHLI-2, CHLOROPLASTIC"/>
    <property type="match status" value="1"/>
</dbReference>
<dbReference type="EMBL" id="CP151503">
    <property type="protein sequence ID" value="WZN61034.1"/>
    <property type="molecule type" value="Genomic_DNA"/>
</dbReference>
<dbReference type="SUPFAM" id="SSF52540">
    <property type="entry name" value="P-loop containing nucleoside triphosphate hydrolases"/>
    <property type="match status" value="1"/>
</dbReference>
<feature type="compositionally biased region" description="Basic and acidic residues" evidence="10">
    <location>
        <begin position="437"/>
        <end position="455"/>
    </location>
</feature>
<name>A0AAX4P4E0_9CHLO</name>
<dbReference type="Pfam" id="PF01078">
    <property type="entry name" value="Mg_chelatase"/>
    <property type="match status" value="1"/>
</dbReference>
<evidence type="ECO:0000256" key="7">
    <source>
        <dbReference type="ARBA" id="ARBA00022840"/>
    </source>
</evidence>
<dbReference type="InterPro" id="IPR041628">
    <property type="entry name" value="ChlI/MoxR_AAA_lid"/>
</dbReference>
<dbReference type="Gene3D" id="3.40.50.300">
    <property type="entry name" value="P-loop containing nucleotide triphosphate hydrolases"/>
    <property type="match status" value="1"/>
</dbReference>
<keyword evidence="13" id="KW-1185">Reference proteome</keyword>
<accession>A0AAX4P4E0</accession>
<dbReference type="InterPro" id="IPR000523">
    <property type="entry name" value="Mg_chelatse_chII-like_cat_dom"/>
</dbReference>
<dbReference type="GO" id="GO:0009570">
    <property type="term" value="C:chloroplast stroma"/>
    <property type="evidence" value="ECO:0007669"/>
    <property type="project" value="TreeGrafter"/>
</dbReference>
<dbReference type="GO" id="GO:0016851">
    <property type="term" value="F:magnesium chelatase activity"/>
    <property type="evidence" value="ECO:0007669"/>
    <property type="project" value="UniProtKB-EC"/>
</dbReference>
<evidence type="ECO:0000259" key="11">
    <source>
        <dbReference type="SMART" id="SM00382"/>
    </source>
</evidence>
<feature type="compositionally biased region" description="Basic residues" evidence="10">
    <location>
        <begin position="456"/>
        <end position="465"/>
    </location>
</feature>
<evidence type="ECO:0000256" key="8">
    <source>
        <dbReference type="ARBA" id="ARBA00023171"/>
    </source>
</evidence>
<feature type="region of interest" description="Disordered" evidence="10">
    <location>
        <begin position="427"/>
        <end position="465"/>
    </location>
</feature>
<evidence type="ECO:0000313" key="12">
    <source>
        <dbReference type="EMBL" id="WZN61034.1"/>
    </source>
</evidence>
<sequence length="465" mass="50604">MKGSVGASRLSAEGRVASRPRPNKPALRACAFGSRRQPGTLAEKQYVVSQQRGHKLRLQKSRALAEATSEEADVKAGKKAFPFTRVVGQEDMKLGLLLNVIDQRIGGLLVMGDRGTGKSVVVRAVIDLLPEIDIVQNDSFNSSPTDKRLMSKEVRDLVKSGEELKTRRAKTPLVELPLGATEDRVCGTLDVEQALQQGSKAFSPGLLAKANRGILYIDEVNLLDDSLVDVVLDSAAGGINTVEREGISITHPASFIMIGTGNPDEGELRPQLLDRFGLYVEISTVNTPQERLQLALNRTQYDLNPEAFYAEAAEEQDALKQKLLAAKERVKDCEVSKDLRVKISTVCSLLDIDGIRGDMVVVRAAKAYAAYEGRTEVTGEDVGRVVGMCLGHRTRKDPLDPLGGIVKVQAVFKRIFADGLTYEDVRKMQEKSQAPAKPKEAEDGGEDASEKESRAGLKKGAWKGL</sequence>
<dbReference type="Proteomes" id="UP001472866">
    <property type="component" value="Chromosome 03"/>
</dbReference>
<dbReference type="GO" id="GO:0015979">
    <property type="term" value="P:photosynthesis"/>
    <property type="evidence" value="ECO:0007669"/>
    <property type="project" value="UniProtKB-KW"/>
</dbReference>
<proteinExistence type="inferred from homology"/>
<dbReference type="FunFam" id="3.40.50.300:FF:000601">
    <property type="entry name" value="Mg-protoporphyrin IX chelatase"/>
    <property type="match status" value="1"/>
</dbReference>
<evidence type="ECO:0000256" key="9">
    <source>
        <dbReference type="ARBA" id="ARBA00038576"/>
    </source>
</evidence>
<evidence type="ECO:0000256" key="2">
    <source>
        <dbReference type="ARBA" id="ARBA00005799"/>
    </source>
</evidence>
<evidence type="ECO:0000256" key="4">
    <source>
        <dbReference type="ARBA" id="ARBA00022531"/>
    </source>
</evidence>
<evidence type="ECO:0000256" key="3">
    <source>
        <dbReference type="ARBA" id="ARBA00012825"/>
    </source>
</evidence>
<evidence type="ECO:0000256" key="10">
    <source>
        <dbReference type="SAM" id="MobiDB-lite"/>
    </source>
</evidence>
<keyword evidence="5" id="KW-0436">Ligase</keyword>
<comment type="pathway">
    <text evidence="1">Porphyrin-containing compound metabolism; chlorophyll biosynthesis.</text>
</comment>
<organism evidence="12 13">
    <name type="scientific">Chloropicon roscoffensis</name>
    <dbReference type="NCBI Taxonomy" id="1461544"/>
    <lineage>
        <taxon>Eukaryota</taxon>
        <taxon>Viridiplantae</taxon>
        <taxon>Chlorophyta</taxon>
        <taxon>Chloropicophyceae</taxon>
        <taxon>Chloropicales</taxon>
        <taxon>Chloropicaceae</taxon>
        <taxon>Chloropicon</taxon>
    </lineage>
</organism>
<feature type="domain" description="AAA+ ATPase" evidence="11">
    <location>
        <begin position="104"/>
        <end position="286"/>
    </location>
</feature>
<dbReference type="AlphaFoldDB" id="A0AAX4P4E0"/>
<dbReference type="Pfam" id="PF17863">
    <property type="entry name" value="AAA_lid_2"/>
    <property type="match status" value="1"/>
</dbReference>
<reference evidence="12 13" key="1">
    <citation type="submission" date="2024-03" db="EMBL/GenBank/DDBJ databases">
        <title>Complete genome sequence of the green alga Chloropicon roscoffensis RCC1871.</title>
        <authorList>
            <person name="Lemieux C."/>
            <person name="Pombert J.-F."/>
            <person name="Otis C."/>
            <person name="Turmel M."/>
        </authorList>
    </citation>
    <scope>NUCLEOTIDE SEQUENCE [LARGE SCALE GENOMIC DNA]</scope>
    <source>
        <strain evidence="12 13">RCC1871</strain>
    </source>
</reference>
<dbReference type="EC" id="6.6.1.1" evidence="3"/>
<dbReference type="PANTHER" id="PTHR32039">
    <property type="entry name" value="MAGNESIUM-CHELATASE SUBUNIT CHLI"/>
    <property type="match status" value="1"/>
</dbReference>
<dbReference type="Gene3D" id="1.10.8.80">
    <property type="entry name" value="Magnesium chelatase subunit I, C-Terminal domain"/>
    <property type="match status" value="1"/>
</dbReference>
<protein>
    <recommendedName>
        <fullName evidence="3">magnesium chelatase</fullName>
        <ecNumber evidence="3">6.6.1.1</ecNumber>
    </recommendedName>
</protein>
<feature type="region of interest" description="Disordered" evidence="10">
    <location>
        <begin position="1"/>
        <end position="26"/>
    </location>
</feature>
<keyword evidence="4" id="KW-0602">Photosynthesis</keyword>
<evidence type="ECO:0000256" key="5">
    <source>
        <dbReference type="ARBA" id="ARBA00022598"/>
    </source>
</evidence>
<dbReference type="SMART" id="SM00382">
    <property type="entry name" value="AAA"/>
    <property type="match status" value="1"/>
</dbReference>
<keyword evidence="6" id="KW-0547">Nucleotide-binding</keyword>
<evidence type="ECO:0000256" key="1">
    <source>
        <dbReference type="ARBA" id="ARBA00005173"/>
    </source>
</evidence>
<dbReference type="InterPro" id="IPR003593">
    <property type="entry name" value="AAA+_ATPase"/>
</dbReference>
<evidence type="ECO:0000256" key="6">
    <source>
        <dbReference type="ARBA" id="ARBA00022741"/>
    </source>
</evidence>
<comment type="subunit">
    <text evidence="9">The magnesium chelatase complex is a heterotrimer consisting of subunits CHLI, CHLD and CHLH.</text>
</comment>
<comment type="similarity">
    <text evidence="2">Belongs to the Mg-chelatase subunits D/I family.</text>
</comment>
<dbReference type="InterPro" id="IPR027417">
    <property type="entry name" value="P-loop_NTPase"/>
</dbReference>
<gene>
    <name evidence="12" type="ORF">HKI87_03g25680</name>
</gene>
<dbReference type="GO" id="GO:0005524">
    <property type="term" value="F:ATP binding"/>
    <property type="evidence" value="ECO:0007669"/>
    <property type="project" value="UniProtKB-KW"/>
</dbReference>
<dbReference type="GO" id="GO:0015995">
    <property type="term" value="P:chlorophyll biosynthetic process"/>
    <property type="evidence" value="ECO:0007669"/>
    <property type="project" value="UniProtKB-KW"/>
</dbReference>